<reference evidence="1 2" key="1">
    <citation type="submission" date="2020-03" db="EMBL/GenBank/DDBJ databases">
        <title>Sphingomonas sp. nov., isolated from fish.</title>
        <authorList>
            <person name="Hyun D.-W."/>
            <person name="Bae J.-W."/>
        </authorList>
    </citation>
    <scope>NUCLEOTIDE SEQUENCE [LARGE SCALE GENOMIC DNA]</scope>
    <source>
        <strain evidence="1 2">HDW15B</strain>
    </source>
</reference>
<keyword evidence="2" id="KW-1185">Reference proteome</keyword>
<protein>
    <recommendedName>
        <fullName evidence="3">Tetratricopeptide repeat protein</fullName>
    </recommendedName>
</protein>
<evidence type="ECO:0000313" key="1">
    <source>
        <dbReference type="EMBL" id="QIK77642.1"/>
    </source>
</evidence>
<dbReference type="EMBL" id="CP049869">
    <property type="protein sequence ID" value="QIK77642.1"/>
    <property type="molecule type" value="Genomic_DNA"/>
</dbReference>
<dbReference type="KEGG" id="spii:G7077_00610"/>
<sequence>MCQAGFREAAYDALDEAYRNARNLIESAARQFEHSKPDASLAELDEFLRAKAEEWRELRGRLAALEAVEFNSKAIIQQAEAALSSGSLDKVDELLASAEAKLQNEHTLKAIEKQAALRITRGNAALLGEDPAAALAHYRAAARYFEPFDEQKAVETLQALAEEVYEGSLRSLEPRFFVAAELLEDISRTGLVQGDPEQSAKLNYRRGLVHLNAARGSQDENANLDAAVDFSRRATEVPQGTLNEFESACAYIGLANALMERGSRRKSIADIEDSIANLRTARVIAKEVPDAAPMASHVSNSLGAAILVRRRLKPDVSVELRQEALAEFEQAVVDSEEHSTPEVWGAAKVNVSRILAESARDAELSEPERDFLRIRAITGYQAGIETYPVTLFPDRFGDAQFELAGVLFEHSTFQQGQLSEIYLARAIQSYQMAAQVFEVERHPYRWAAIHMCVGSAFARHAQLETTFDKTSDFKQAITCYEEAARVFAELNSTEEALRCESEIKRLHAVSEAAKSETHPSTY</sequence>
<evidence type="ECO:0008006" key="3">
    <source>
        <dbReference type="Google" id="ProtNLM"/>
    </source>
</evidence>
<gene>
    <name evidence="1" type="ORF">G7077_00610</name>
</gene>
<dbReference type="InterPro" id="IPR011990">
    <property type="entry name" value="TPR-like_helical_dom_sf"/>
</dbReference>
<proteinExistence type="predicted"/>
<dbReference type="RefSeq" id="WP_166410038.1">
    <property type="nucleotide sequence ID" value="NZ_CP049869.1"/>
</dbReference>
<dbReference type="Proteomes" id="UP000503222">
    <property type="component" value="Chromosome"/>
</dbReference>
<dbReference type="Gene3D" id="1.25.40.10">
    <property type="entry name" value="Tetratricopeptide repeat domain"/>
    <property type="match status" value="1"/>
</dbReference>
<dbReference type="AlphaFoldDB" id="A0A6G7YLM6"/>
<name>A0A6G7YLM6_9SPHN</name>
<evidence type="ECO:0000313" key="2">
    <source>
        <dbReference type="Proteomes" id="UP000503222"/>
    </source>
</evidence>
<organism evidence="1 2">
    <name type="scientific">Sphingomonas piscis</name>
    <dbReference type="NCBI Taxonomy" id="2714943"/>
    <lineage>
        <taxon>Bacteria</taxon>
        <taxon>Pseudomonadati</taxon>
        <taxon>Pseudomonadota</taxon>
        <taxon>Alphaproteobacteria</taxon>
        <taxon>Sphingomonadales</taxon>
        <taxon>Sphingomonadaceae</taxon>
        <taxon>Sphingomonas</taxon>
    </lineage>
</organism>
<accession>A0A6G7YLM6</accession>